<dbReference type="Proteomes" id="UP001420932">
    <property type="component" value="Unassembled WGS sequence"/>
</dbReference>
<sequence length="325" mass="35154">MLTRKSFLKAELNSGMISRLSGRDVATESGSVFESLSAAQSEDALVTDLASSEDILVESDTGFPFASVIYFVFGTPQRVYGPSSTKRKVLLFQLLRSSARPLLALCYLAHIVGVLILRFNQFSCGTGQFVFNLSVKGWDNNISLYPEVISSLQTKGLSKGQTLERKFLACKQNTSRQALTEGNVIDQILGVRALAVAALRRLLPTASNPRASIYSIPDTHSVSFLAAVMPSRASFQAAYSVFGLTIDSIATRAYSFLSKRAFDAYSFLNKGKKKRAKTSTAPVTEKAPTPSPFSEIAAETASYIAPRPSPSSGTEIATSPRLAYD</sequence>
<evidence type="ECO:0000256" key="1">
    <source>
        <dbReference type="SAM" id="MobiDB-lite"/>
    </source>
</evidence>
<dbReference type="AlphaFoldDB" id="A0AAP0HBV6"/>
<evidence type="ECO:0000313" key="2">
    <source>
        <dbReference type="EMBL" id="KAK9082543.1"/>
    </source>
</evidence>
<name>A0AAP0HBV6_9MAGN</name>
<evidence type="ECO:0000313" key="3">
    <source>
        <dbReference type="Proteomes" id="UP001420932"/>
    </source>
</evidence>
<organism evidence="2 3">
    <name type="scientific">Stephania yunnanensis</name>
    <dbReference type="NCBI Taxonomy" id="152371"/>
    <lineage>
        <taxon>Eukaryota</taxon>
        <taxon>Viridiplantae</taxon>
        <taxon>Streptophyta</taxon>
        <taxon>Embryophyta</taxon>
        <taxon>Tracheophyta</taxon>
        <taxon>Spermatophyta</taxon>
        <taxon>Magnoliopsida</taxon>
        <taxon>Ranunculales</taxon>
        <taxon>Menispermaceae</taxon>
        <taxon>Menispermoideae</taxon>
        <taxon>Cissampelideae</taxon>
        <taxon>Stephania</taxon>
    </lineage>
</organism>
<protein>
    <submittedName>
        <fullName evidence="2">Uncharacterized protein</fullName>
    </submittedName>
</protein>
<dbReference type="EMBL" id="JBBNAF010000017">
    <property type="protein sequence ID" value="KAK9082543.1"/>
    <property type="molecule type" value="Genomic_DNA"/>
</dbReference>
<feature type="region of interest" description="Disordered" evidence="1">
    <location>
        <begin position="302"/>
        <end position="325"/>
    </location>
</feature>
<keyword evidence="3" id="KW-1185">Reference proteome</keyword>
<accession>A0AAP0HBV6</accession>
<proteinExistence type="predicted"/>
<reference evidence="2 3" key="1">
    <citation type="submission" date="2024-01" db="EMBL/GenBank/DDBJ databases">
        <title>Genome assemblies of Stephania.</title>
        <authorList>
            <person name="Yang L."/>
        </authorList>
    </citation>
    <scope>NUCLEOTIDE SEQUENCE [LARGE SCALE GENOMIC DNA]</scope>
    <source>
        <strain evidence="2">YNDBR</strain>
        <tissue evidence="2">Leaf</tissue>
    </source>
</reference>
<comment type="caution">
    <text evidence="2">The sequence shown here is derived from an EMBL/GenBank/DDBJ whole genome shotgun (WGS) entry which is preliminary data.</text>
</comment>
<gene>
    <name evidence="2" type="ORF">Syun_031847</name>
</gene>